<feature type="compositionally biased region" description="Basic and acidic residues" evidence="1">
    <location>
        <begin position="1"/>
        <end position="12"/>
    </location>
</feature>
<gene>
    <name evidence="2" type="ORF">COLO4_03935</name>
</gene>
<evidence type="ECO:0000313" key="2">
    <source>
        <dbReference type="EMBL" id="OMP11255.1"/>
    </source>
</evidence>
<organism evidence="2 3">
    <name type="scientific">Corchorus olitorius</name>
    <dbReference type="NCBI Taxonomy" id="93759"/>
    <lineage>
        <taxon>Eukaryota</taxon>
        <taxon>Viridiplantae</taxon>
        <taxon>Streptophyta</taxon>
        <taxon>Embryophyta</taxon>
        <taxon>Tracheophyta</taxon>
        <taxon>Spermatophyta</taxon>
        <taxon>Magnoliopsida</taxon>
        <taxon>eudicotyledons</taxon>
        <taxon>Gunneridae</taxon>
        <taxon>Pentapetalae</taxon>
        <taxon>rosids</taxon>
        <taxon>malvids</taxon>
        <taxon>Malvales</taxon>
        <taxon>Malvaceae</taxon>
        <taxon>Grewioideae</taxon>
        <taxon>Apeibeae</taxon>
        <taxon>Corchorus</taxon>
    </lineage>
</organism>
<comment type="caution">
    <text evidence="2">The sequence shown here is derived from an EMBL/GenBank/DDBJ whole genome shotgun (WGS) entry which is preliminary data.</text>
</comment>
<dbReference type="EMBL" id="AWUE01010828">
    <property type="protein sequence ID" value="OMP11255.1"/>
    <property type="molecule type" value="Genomic_DNA"/>
</dbReference>
<proteinExistence type="predicted"/>
<evidence type="ECO:0000313" key="3">
    <source>
        <dbReference type="Proteomes" id="UP000187203"/>
    </source>
</evidence>
<name>A0A1R3KW05_9ROSI</name>
<reference evidence="3" key="1">
    <citation type="submission" date="2013-09" db="EMBL/GenBank/DDBJ databases">
        <title>Corchorus olitorius genome sequencing.</title>
        <authorList>
            <person name="Alam M."/>
            <person name="Haque M.S."/>
            <person name="Islam M.S."/>
            <person name="Emdad E.M."/>
            <person name="Islam M.M."/>
            <person name="Ahmed B."/>
            <person name="Halim A."/>
            <person name="Hossen Q.M.M."/>
            <person name="Hossain M.Z."/>
            <person name="Ahmed R."/>
            <person name="Khan M.M."/>
            <person name="Islam R."/>
            <person name="Rashid M.M."/>
            <person name="Khan S.A."/>
            <person name="Rahman M.S."/>
            <person name="Alam M."/>
            <person name="Yahiya A.S."/>
            <person name="Khan M.S."/>
            <person name="Azam M.S."/>
            <person name="Haque T."/>
            <person name="Lashkar M.Z.H."/>
            <person name="Akhand A.I."/>
            <person name="Morshed G."/>
            <person name="Roy S."/>
            <person name="Uddin K.S."/>
            <person name="Rabeya T."/>
            <person name="Hossain A.S."/>
            <person name="Chowdhury A."/>
            <person name="Snigdha A.R."/>
            <person name="Mortoza M.S."/>
            <person name="Matin S.A."/>
            <person name="Hoque S.M.E."/>
            <person name="Islam M.K."/>
            <person name="Roy D.K."/>
            <person name="Haider R."/>
            <person name="Moosa M.M."/>
            <person name="Elias S.M."/>
            <person name="Hasan A.M."/>
            <person name="Jahan S."/>
            <person name="Shafiuddin M."/>
            <person name="Mahmood N."/>
            <person name="Shommy N.S."/>
        </authorList>
    </citation>
    <scope>NUCLEOTIDE SEQUENCE [LARGE SCALE GENOMIC DNA]</scope>
    <source>
        <strain evidence="3">cv. O-4</strain>
    </source>
</reference>
<keyword evidence="3" id="KW-1185">Reference proteome</keyword>
<protein>
    <submittedName>
        <fullName evidence="2">Uncharacterized protein</fullName>
    </submittedName>
</protein>
<sequence>MAKANNLERRIPEPSPPAANHKAVEGIPF</sequence>
<feature type="region of interest" description="Disordered" evidence="1">
    <location>
        <begin position="1"/>
        <end position="29"/>
    </location>
</feature>
<evidence type="ECO:0000256" key="1">
    <source>
        <dbReference type="SAM" id="MobiDB-lite"/>
    </source>
</evidence>
<accession>A0A1R3KW05</accession>
<dbReference type="Proteomes" id="UP000187203">
    <property type="component" value="Unassembled WGS sequence"/>
</dbReference>
<dbReference type="AlphaFoldDB" id="A0A1R3KW05"/>